<proteinExistence type="predicted"/>
<sequence length="200" mass="22749">MNPLENTNNYVTLTFSLPEDFLPPDDGEGETCISVQTAHSTTSIKVAQSRKPELYSGRWNFSFMHNYSDVSVKYLVTISMTHNGVPLLIDLDYFVIVHRAPHRQTLHLSPVGRLYLQAQEPEAVQPEHAVTVVAHEHDDTAAQLTQIHISEKMAEAFYLEYDPDTVVPGKRYTLTATENEYRNSIEVYPRSVVLKPFSRI</sequence>
<evidence type="ECO:0000313" key="2">
    <source>
        <dbReference type="Proteomes" id="UP000033500"/>
    </source>
</evidence>
<reference evidence="1 2" key="1">
    <citation type="submission" date="2015-03" db="EMBL/GenBank/DDBJ databases">
        <title>Comparative genomics of Pseudomonas insights into diversity of traits involved in vanlence and defense.</title>
        <authorList>
            <person name="Qin Y."/>
        </authorList>
    </citation>
    <scope>NUCLEOTIDE SEQUENCE [LARGE SCALE GENOMIC DNA]</scope>
    <source>
        <strain evidence="1 2">C3</strain>
    </source>
</reference>
<organism evidence="1 2">
    <name type="scientific">Pseudomonas fluorescens</name>
    <dbReference type="NCBI Taxonomy" id="294"/>
    <lineage>
        <taxon>Bacteria</taxon>
        <taxon>Pseudomonadati</taxon>
        <taxon>Pseudomonadota</taxon>
        <taxon>Gammaproteobacteria</taxon>
        <taxon>Pseudomonadales</taxon>
        <taxon>Pseudomonadaceae</taxon>
        <taxon>Pseudomonas</taxon>
    </lineage>
</organism>
<dbReference type="RefSeq" id="WP_046046318.1">
    <property type="nucleotide sequence ID" value="NZ_LACD01000008.1"/>
</dbReference>
<evidence type="ECO:0000313" key="1">
    <source>
        <dbReference type="EMBL" id="KJZ45804.1"/>
    </source>
</evidence>
<dbReference type="PATRIC" id="fig|294.131.peg.6201"/>
<comment type="caution">
    <text evidence="1">The sequence shown here is derived from an EMBL/GenBank/DDBJ whole genome shotgun (WGS) entry which is preliminary data.</text>
</comment>
<gene>
    <name evidence="1" type="ORF">VC34_09770</name>
</gene>
<dbReference type="Proteomes" id="UP000033500">
    <property type="component" value="Unassembled WGS sequence"/>
</dbReference>
<dbReference type="EMBL" id="LACD01000008">
    <property type="protein sequence ID" value="KJZ45804.1"/>
    <property type="molecule type" value="Genomic_DNA"/>
</dbReference>
<dbReference type="AlphaFoldDB" id="A0A0F4TP18"/>
<accession>A0A0F4TP18</accession>
<protein>
    <submittedName>
        <fullName evidence="1">Uncharacterized protein</fullName>
    </submittedName>
</protein>
<name>A0A0F4TP18_PSEFL</name>